<name>A0A8J4GK35_9CHLO</name>
<evidence type="ECO:0000313" key="2">
    <source>
        <dbReference type="Proteomes" id="UP000722791"/>
    </source>
</evidence>
<dbReference type="Proteomes" id="UP000722791">
    <property type="component" value="Unassembled WGS sequence"/>
</dbReference>
<reference evidence="1" key="1">
    <citation type="journal article" date="2021" name="Proc. Natl. Acad. Sci. U.S.A.">
        <title>Three genomes in the algal genus Volvox reveal the fate of a haploid sex-determining region after a transition to homothallism.</title>
        <authorList>
            <person name="Yamamoto K."/>
            <person name="Hamaji T."/>
            <person name="Kawai-Toyooka H."/>
            <person name="Matsuzaki R."/>
            <person name="Takahashi F."/>
            <person name="Nishimura Y."/>
            <person name="Kawachi M."/>
            <person name="Noguchi H."/>
            <person name="Minakuchi Y."/>
            <person name="Umen J.G."/>
            <person name="Toyoda A."/>
            <person name="Nozaki H."/>
        </authorList>
    </citation>
    <scope>NUCLEOTIDE SEQUENCE</scope>
    <source>
        <strain evidence="1">NIES-3785</strain>
    </source>
</reference>
<sequence length="110" mass="11823">RRVFLPFGRSEELGATLLEAGCSVRRSLKGICESVGPGALADEGALCAEAVVFGSPCELLDLILPSVVRQVGIVTAARVPLEYITTGDEARVRWLRVHQDEGRMVLCQNG</sequence>
<dbReference type="AlphaFoldDB" id="A0A8J4GK35"/>
<feature type="non-terminal residue" evidence="1">
    <location>
        <position position="110"/>
    </location>
</feature>
<comment type="caution">
    <text evidence="1">The sequence shown here is derived from an EMBL/GenBank/DDBJ whole genome shotgun (WGS) entry which is preliminary data.</text>
</comment>
<evidence type="ECO:0000313" key="1">
    <source>
        <dbReference type="EMBL" id="GIM09523.1"/>
    </source>
</evidence>
<proteinExistence type="predicted"/>
<gene>
    <name evidence="1" type="ORF">Vretimale_13352</name>
</gene>
<protein>
    <submittedName>
        <fullName evidence="1">Uncharacterized protein</fullName>
    </submittedName>
</protein>
<accession>A0A8J4GK35</accession>
<organism evidence="1 2">
    <name type="scientific">Volvox reticuliferus</name>
    <dbReference type="NCBI Taxonomy" id="1737510"/>
    <lineage>
        <taxon>Eukaryota</taxon>
        <taxon>Viridiplantae</taxon>
        <taxon>Chlorophyta</taxon>
        <taxon>core chlorophytes</taxon>
        <taxon>Chlorophyceae</taxon>
        <taxon>CS clade</taxon>
        <taxon>Chlamydomonadales</taxon>
        <taxon>Volvocaceae</taxon>
        <taxon>Volvox</taxon>
    </lineage>
</organism>
<dbReference type="EMBL" id="BNCQ01000031">
    <property type="protein sequence ID" value="GIM09523.1"/>
    <property type="molecule type" value="Genomic_DNA"/>
</dbReference>
<feature type="non-terminal residue" evidence="1">
    <location>
        <position position="1"/>
    </location>
</feature>